<keyword evidence="3" id="KW-0547">Nucleotide-binding</keyword>
<sequence length="384" mass="44431">MNFINRHIAESIQIQRDKYPVIAVTGPRQSGKTTLLKTLFNDYEYISLEDPNNRAFAQDDPLGFLSRYGSRIILDEAQQAPILFSYIQTLVDISGKMGQFVLSGSQNFHLIKNITQSLAGRVALFKLLPFDFDEMKSDNLLAEDYLSACINGFYPAIYDRDINPSVFYANYMQTYVERDVTELVNIRDTRQFRTFLGLCAARVGQLLNLNSLANECGISQPTAKAWISILESRYILFRLQPFYQDFNKRVVKTSKLYFYDTGLLCHILGIRNAEALRESPLRGNIFENMVIAEYQKKNEHQYLHQEYWFWRDSNGHEVDMLTQNGNVFDIFEIKATQTIMTEHFKGMNFFSDIALNKVGKKTLIYGGNEDQQRSLYTVSGWRNI</sequence>
<dbReference type="PANTHER" id="PTHR43566:SF2">
    <property type="entry name" value="DUF4143 DOMAIN-CONTAINING PROTEIN"/>
    <property type="match status" value="1"/>
</dbReference>
<dbReference type="Gene3D" id="3.40.50.300">
    <property type="entry name" value="P-loop containing nucleotide triphosphate hydrolases"/>
    <property type="match status" value="1"/>
</dbReference>
<gene>
    <name evidence="3" type="ORF">ON006_27865</name>
</gene>
<dbReference type="AlphaFoldDB" id="A0A9E8SJM7"/>
<dbReference type="Proteomes" id="UP001164653">
    <property type="component" value="Chromosome"/>
</dbReference>
<dbReference type="SUPFAM" id="SSF52540">
    <property type="entry name" value="P-loop containing nucleoside triphosphate hydrolases"/>
    <property type="match status" value="1"/>
</dbReference>
<dbReference type="InterPro" id="IPR041682">
    <property type="entry name" value="AAA_14"/>
</dbReference>
<accession>A0A9E8SJM7</accession>
<dbReference type="RefSeq" id="WP_244821466.1">
    <property type="nucleotide sequence ID" value="NZ_CP112998.1"/>
</dbReference>
<dbReference type="KEGG" id="dpf:ON006_27865"/>
<feature type="domain" description="DUF4143" evidence="2">
    <location>
        <begin position="177"/>
        <end position="335"/>
    </location>
</feature>
<dbReference type="EMBL" id="CP112998">
    <property type="protein sequence ID" value="WAC11535.1"/>
    <property type="molecule type" value="Genomic_DNA"/>
</dbReference>
<evidence type="ECO:0000259" key="1">
    <source>
        <dbReference type="Pfam" id="PF13173"/>
    </source>
</evidence>
<proteinExistence type="predicted"/>
<name>A0A9E8SJM7_9BACT</name>
<dbReference type="GO" id="GO:0005524">
    <property type="term" value="F:ATP binding"/>
    <property type="evidence" value="ECO:0007669"/>
    <property type="project" value="UniProtKB-KW"/>
</dbReference>
<keyword evidence="3" id="KW-0067">ATP-binding</keyword>
<dbReference type="PANTHER" id="PTHR43566">
    <property type="entry name" value="CONSERVED PROTEIN"/>
    <property type="match status" value="1"/>
</dbReference>
<reference evidence="3" key="1">
    <citation type="submission" date="2022-11" db="EMBL/GenBank/DDBJ databases">
        <title>Dyadobacter pollutisoli sp. nov., isolated from plastic dumped soil.</title>
        <authorList>
            <person name="Kim J.M."/>
            <person name="Kim K.R."/>
            <person name="Lee J.K."/>
            <person name="Hao L."/>
            <person name="Jeon C.O."/>
        </authorList>
    </citation>
    <scope>NUCLEOTIDE SEQUENCE</scope>
    <source>
        <strain evidence="3">U1</strain>
    </source>
</reference>
<dbReference type="InterPro" id="IPR025420">
    <property type="entry name" value="DUF4143"/>
</dbReference>
<evidence type="ECO:0000313" key="3">
    <source>
        <dbReference type="EMBL" id="WAC11535.1"/>
    </source>
</evidence>
<evidence type="ECO:0000313" key="4">
    <source>
        <dbReference type="Proteomes" id="UP001164653"/>
    </source>
</evidence>
<protein>
    <submittedName>
        <fullName evidence="3">ATP-binding protein</fullName>
    </submittedName>
</protein>
<evidence type="ECO:0000259" key="2">
    <source>
        <dbReference type="Pfam" id="PF13635"/>
    </source>
</evidence>
<keyword evidence="4" id="KW-1185">Reference proteome</keyword>
<dbReference type="Pfam" id="PF13173">
    <property type="entry name" value="AAA_14"/>
    <property type="match status" value="1"/>
</dbReference>
<feature type="domain" description="AAA" evidence="1">
    <location>
        <begin position="19"/>
        <end position="135"/>
    </location>
</feature>
<organism evidence="3 4">
    <name type="scientific">Dyadobacter pollutisoli</name>
    <dbReference type="NCBI Taxonomy" id="2910158"/>
    <lineage>
        <taxon>Bacteria</taxon>
        <taxon>Pseudomonadati</taxon>
        <taxon>Bacteroidota</taxon>
        <taxon>Cytophagia</taxon>
        <taxon>Cytophagales</taxon>
        <taxon>Spirosomataceae</taxon>
        <taxon>Dyadobacter</taxon>
    </lineage>
</organism>
<dbReference type="InterPro" id="IPR027417">
    <property type="entry name" value="P-loop_NTPase"/>
</dbReference>
<dbReference type="Pfam" id="PF13635">
    <property type="entry name" value="DUF4143"/>
    <property type="match status" value="1"/>
</dbReference>